<feature type="signal peptide" evidence="3">
    <location>
        <begin position="1"/>
        <end position="21"/>
    </location>
</feature>
<evidence type="ECO:0000256" key="3">
    <source>
        <dbReference type="SAM" id="SignalP"/>
    </source>
</evidence>
<name>A0ABN7SIS6_OIKDI</name>
<dbReference type="PANTHER" id="PTHR16091:SF1">
    <property type="entry name" value="TETRATRICOPEPTIDE REPEAT PROTEIN 17"/>
    <property type="match status" value="1"/>
</dbReference>
<keyword evidence="1" id="KW-0802">TPR repeat</keyword>
<dbReference type="SMART" id="SM00028">
    <property type="entry name" value="TPR"/>
    <property type="match status" value="3"/>
</dbReference>
<dbReference type="InterPro" id="IPR052630">
    <property type="entry name" value="TTC17"/>
</dbReference>
<proteinExistence type="predicted"/>
<feature type="repeat" description="TPR" evidence="1">
    <location>
        <begin position="314"/>
        <end position="347"/>
    </location>
</feature>
<gene>
    <name evidence="4" type="ORF">OKIOD_LOCUS7622</name>
</gene>
<evidence type="ECO:0000256" key="1">
    <source>
        <dbReference type="PROSITE-ProRule" id="PRU00339"/>
    </source>
</evidence>
<dbReference type="PROSITE" id="PS50005">
    <property type="entry name" value="TPR"/>
    <property type="match status" value="1"/>
</dbReference>
<reference evidence="4 5" key="1">
    <citation type="submission" date="2021-04" db="EMBL/GenBank/DDBJ databases">
        <authorList>
            <person name="Bliznina A."/>
        </authorList>
    </citation>
    <scope>NUCLEOTIDE SEQUENCE [LARGE SCALE GENOMIC DNA]</scope>
</reference>
<feature type="chain" id="PRO_5045398315" evidence="3">
    <location>
        <begin position="22"/>
        <end position="870"/>
    </location>
</feature>
<evidence type="ECO:0000313" key="5">
    <source>
        <dbReference type="Proteomes" id="UP001158576"/>
    </source>
</evidence>
<sequence>MTQGILAVLFWHWATVTFSSAHSHWYLDPNDGIYKELNDSVFALNRRLSGDVGVFKQQEKEREEINKLGEELSRVKEVLEEVEAAEKQGDLEYDHYRTCANCTAAGKKLQEFDLFQTTVIHPTSRNINTKPYFLKCTKCLECRTEAEHQRFAKEAQERNLMPYCTVIEAKWRMNPFDHLEGMQTEKEFEELREHALTSTMYFLGNAEEDFHFTTAEEKSRYKNGEDLDQMGHCITIGLSRDPSDWVLFNLASIFWRIRGFPKEALECDRRAYLLAPVEYRDMALVNIANVLHKQGYTRNATVLMRAAADSYPHAINHFALGNMYSVVEDYRRAIIHYSAALKREPNFEEALLRRHAVMCQAQYHVKLEKQFQSLNKTLYELEKYKRIQEKYQEQSLEGRSSSRPAEADRIDSLKITLWNDQIINFKTGKTVQLSGDEFYTLAENGKTIRREFVPFSEMNRDEEEQNEKDRCDQHLARVPEWSEYPSWYVDPATRGFNITALLSDFIGHDQYDVSLPPQPWRRPHCDKLEPDIENVFVDSIKGIQFRDSYPANAQDQYQLRRLLFHINSGHIWPDSIGERILLATEKAKNEATEHLWLLYNTAALYWRVMGGNRQAIECLRRAVLHAPQKHQDIPLTQLAYIMYRFNRQEDTHQLLLSAIERNNSEPVTYLAWGIQQLSLNNATGAVTLLKYALELDPNFQEAEQCLFIARCTVLREKLGEKTRTISEKENDKLLFWEKSWKPENWHDSYLRGPADDLSLNEKSFPEESENERVSRMARRHSKFGVMAERLSLESELPVRVDQVELLLEIIEDELKSNDNYQSVDTGKNDDGEKLKYNIAANLIAKLTKVRDSEDPIQVIQKETNAAKDEL</sequence>
<dbReference type="PANTHER" id="PTHR16091">
    <property type="entry name" value="TTC17 PROTEIN"/>
    <property type="match status" value="1"/>
</dbReference>
<evidence type="ECO:0000256" key="2">
    <source>
        <dbReference type="SAM" id="Coils"/>
    </source>
</evidence>
<dbReference type="InterPro" id="IPR011990">
    <property type="entry name" value="TPR-like_helical_dom_sf"/>
</dbReference>
<dbReference type="InterPro" id="IPR019734">
    <property type="entry name" value="TPR_rpt"/>
</dbReference>
<keyword evidence="2" id="KW-0175">Coiled coil</keyword>
<feature type="coiled-coil region" evidence="2">
    <location>
        <begin position="58"/>
        <end position="88"/>
    </location>
</feature>
<organism evidence="4 5">
    <name type="scientific">Oikopleura dioica</name>
    <name type="common">Tunicate</name>
    <dbReference type="NCBI Taxonomy" id="34765"/>
    <lineage>
        <taxon>Eukaryota</taxon>
        <taxon>Metazoa</taxon>
        <taxon>Chordata</taxon>
        <taxon>Tunicata</taxon>
        <taxon>Appendicularia</taxon>
        <taxon>Copelata</taxon>
        <taxon>Oikopleuridae</taxon>
        <taxon>Oikopleura</taxon>
    </lineage>
</organism>
<keyword evidence="5" id="KW-1185">Reference proteome</keyword>
<dbReference type="Proteomes" id="UP001158576">
    <property type="component" value="Chromosome XSR"/>
</dbReference>
<keyword evidence="3" id="KW-0732">Signal</keyword>
<protein>
    <submittedName>
        <fullName evidence="4">Oidioi.mRNA.OKI2018_I69.XSR.g16064.t1.cds</fullName>
    </submittedName>
</protein>
<dbReference type="EMBL" id="OU015569">
    <property type="protein sequence ID" value="CAG5098888.1"/>
    <property type="molecule type" value="Genomic_DNA"/>
</dbReference>
<dbReference type="Gene3D" id="1.25.40.10">
    <property type="entry name" value="Tetratricopeptide repeat domain"/>
    <property type="match status" value="2"/>
</dbReference>
<dbReference type="SUPFAM" id="SSF48452">
    <property type="entry name" value="TPR-like"/>
    <property type="match status" value="1"/>
</dbReference>
<evidence type="ECO:0000313" key="4">
    <source>
        <dbReference type="EMBL" id="CAG5098888.1"/>
    </source>
</evidence>
<accession>A0ABN7SIS6</accession>